<evidence type="ECO:0000259" key="5">
    <source>
        <dbReference type="Pfam" id="PF00582"/>
    </source>
</evidence>
<protein>
    <submittedName>
        <fullName evidence="6">UspA domain-containing protein</fullName>
    </submittedName>
</protein>
<name>A0A099KDI6_COLPS</name>
<dbReference type="EMBL" id="JQED01000053">
    <property type="protein sequence ID" value="KGJ87598.1"/>
    <property type="molecule type" value="Genomic_DNA"/>
</dbReference>
<dbReference type="GO" id="GO:0005737">
    <property type="term" value="C:cytoplasm"/>
    <property type="evidence" value="ECO:0007669"/>
    <property type="project" value="UniProtKB-SubCell"/>
</dbReference>
<feature type="domain" description="UspA" evidence="5">
    <location>
        <begin position="3"/>
        <end position="152"/>
    </location>
</feature>
<accession>A0A099KDI6</accession>
<dbReference type="InterPro" id="IPR006016">
    <property type="entry name" value="UspA"/>
</dbReference>
<gene>
    <name evidence="6" type="ORF">ND2E_4336</name>
</gene>
<dbReference type="Proteomes" id="UP000029843">
    <property type="component" value="Unassembled WGS sequence"/>
</dbReference>
<dbReference type="AlphaFoldDB" id="A0A099KDI6"/>
<dbReference type="CDD" id="cd23660">
    <property type="entry name" value="USP-E_repeat2"/>
    <property type="match status" value="1"/>
</dbReference>
<comment type="similarity">
    <text evidence="2">Belongs to the universal stress protein A family.</text>
</comment>
<comment type="caution">
    <text evidence="6">The sequence shown here is derived from an EMBL/GenBank/DDBJ whole genome shotgun (WGS) entry which is preliminary data.</text>
</comment>
<evidence type="ECO:0000256" key="2">
    <source>
        <dbReference type="ARBA" id="ARBA00008791"/>
    </source>
</evidence>
<comment type="subcellular location">
    <subcellularLocation>
        <location evidence="1">Cytoplasm</location>
    </subcellularLocation>
</comment>
<dbReference type="PRINTS" id="PR01438">
    <property type="entry name" value="UNVRSLSTRESS"/>
</dbReference>
<dbReference type="RefSeq" id="WP_033095302.1">
    <property type="nucleotide sequence ID" value="NZ_JQED01000053.1"/>
</dbReference>
<dbReference type="PATRIC" id="fig|28229.4.peg.3698"/>
<evidence type="ECO:0000313" key="6">
    <source>
        <dbReference type="EMBL" id="KGJ87598.1"/>
    </source>
</evidence>
<evidence type="ECO:0000256" key="1">
    <source>
        <dbReference type="ARBA" id="ARBA00004496"/>
    </source>
</evidence>
<dbReference type="SUPFAM" id="SSF52402">
    <property type="entry name" value="Adenine nucleotide alpha hydrolases-like"/>
    <property type="match status" value="2"/>
</dbReference>
<evidence type="ECO:0000256" key="4">
    <source>
        <dbReference type="ARBA" id="ARBA00037131"/>
    </source>
</evidence>
<reference evidence="6 7" key="1">
    <citation type="submission" date="2014-08" db="EMBL/GenBank/DDBJ databases">
        <title>Genomic and Phenotypic Diversity of Colwellia psychrerythraea strains from Disparate Marine Basins.</title>
        <authorList>
            <person name="Techtmann S.M."/>
            <person name="Stelling S.C."/>
            <person name="Utturkar S.M."/>
            <person name="Alshibli N."/>
            <person name="Harris A."/>
            <person name="Brown S.D."/>
            <person name="Hazen T.C."/>
        </authorList>
    </citation>
    <scope>NUCLEOTIDE SEQUENCE [LARGE SCALE GENOMIC DNA]</scope>
    <source>
        <strain evidence="6 7">ND2E</strain>
    </source>
</reference>
<organism evidence="6 7">
    <name type="scientific">Colwellia psychrerythraea</name>
    <name type="common">Vibrio psychroerythus</name>
    <dbReference type="NCBI Taxonomy" id="28229"/>
    <lineage>
        <taxon>Bacteria</taxon>
        <taxon>Pseudomonadati</taxon>
        <taxon>Pseudomonadota</taxon>
        <taxon>Gammaproteobacteria</taxon>
        <taxon>Alteromonadales</taxon>
        <taxon>Colwelliaceae</taxon>
        <taxon>Colwellia</taxon>
    </lineage>
</organism>
<dbReference type="PANTHER" id="PTHR47892:SF1">
    <property type="entry name" value="UNIVERSAL STRESS PROTEIN E"/>
    <property type="match status" value="1"/>
</dbReference>
<dbReference type="NCBIfam" id="NF008380">
    <property type="entry name" value="PRK11175.1"/>
    <property type="match status" value="1"/>
</dbReference>
<comment type="function">
    <text evidence="4">Required for resistance to DNA-damaging agents.</text>
</comment>
<evidence type="ECO:0000256" key="3">
    <source>
        <dbReference type="ARBA" id="ARBA00022490"/>
    </source>
</evidence>
<proteinExistence type="inferred from homology"/>
<feature type="domain" description="UspA" evidence="5">
    <location>
        <begin position="161"/>
        <end position="305"/>
    </location>
</feature>
<dbReference type="OrthoDB" id="239260at2"/>
<dbReference type="InterPro" id="IPR006015">
    <property type="entry name" value="Universal_stress_UspA"/>
</dbReference>
<dbReference type="Gene3D" id="3.40.50.12370">
    <property type="match status" value="1"/>
</dbReference>
<dbReference type="Pfam" id="PF00582">
    <property type="entry name" value="Usp"/>
    <property type="match status" value="2"/>
</dbReference>
<evidence type="ECO:0000313" key="7">
    <source>
        <dbReference type="Proteomes" id="UP000029843"/>
    </source>
</evidence>
<dbReference type="PANTHER" id="PTHR47892">
    <property type="entry name" value="UNIVERSAL STRESS PROTEIN E"/>
    <property type="match status" value="1"/>
</dbReference>
<sequence length="316" mass="35174">MDMYQNILVVIDPTTDEQKALKRAIDLASRISTANPDQQINITAFFSIFDFSYEMTTILSSGERDTMRQMVISEKQQWLDDILADTDSPIKITSKVVWHNRPFEAIIEQVIEHDYDLVVKGTHQHDKFKSVVFTPTDWHILRKCPCPVLLVKEHEWPQQGNILAAVNVGSDEAEHISLNGAITKQAKNIAQLITANVHLVNSFPGTPVNIAIEIPEFDASEYNSAMQAHHKEAMNKHANSFDIPLNNTYVEEGLPEAVIEQAALKIDAELVILGTIGRTGISAALIGNTAEHVIDQLDCDVLALKPDGYISPLDVE</sequence>
<keyword evidence="3" id="KW-0963">Cytoplasm</keyword>